<sequence length="390" mass="44808">MLSLGSWRPKFSEKFTSNNSLTIEQAVELTPKLLIEAPIGPFMQNPALSDLQNSTEAIPRMSTLAAPSQYPGHDSGTFEEADPGSLDDKWPENNDDSTYEQWLKAIFEATQLDNLRAAIQFIKALQLASLDDKYNNMNSKWLHWLRNPLNQSFNIENSPDLCLSLNTFLSILMLICKMQFCNDILRIKYLYKANNYRDHWHYFYCPSQSSYDNFFHGSDYLENVKKGKIGDNDIVLMLSVDGAQLYAHKASDCWIYIWVIMDISPDERYNKRHILPESLCIWDASTDRLFVSKLFLGLNTADGPGMAYLNGLVGHHGKYGCQLYCPVPGHHKPNGPHYYPAMLKPNDYVMDGCDHGDLSHFELTYTSSHHYLQNLQYLLESPNETQYKKR</sequence>
<evidence type="ECO:0000256" key="1">
    <source>
        <dbReference type="SAM" id="MobiDB-lite"/>
    </source>
</evidence>
<name>A0A409XTE9_PSICY</name>
<accession>A0A409XTE9</accession>
<keyword evidence="3" id="KW-1185">Reference proteome</keyword>
<protein>
    <submittedName>
        <fullName evidence="2">Uncharacterized protein</fullName>
    </submittedName>
</protein>
<organism evidence="2 3">
    <name type="scientific">Psilocybe cyanescens</name>
    <dbReference type="NCBI Taxonomy" id="93625"/>
    <lineage>
        <taxon>Eukaryota</taxon>
        <taxon>Fungi</taxon>
        <taxon>Dikarya</taxon>
        <taxon>Basidiomycota</taxon>
        <taxon>Agaricomycotina</taxon>
        <taxon>Agaricomycetes</taxon>
        <taxon>Agaricomycetidae</taxon>
        <taxon>Agaricales</taxon>
        <taxon>Agaricineae</taxon>
        <taxon>Strophariaceae</taxon>
        <taxon>Psilocybe</taxon>
    </lineage>
</organism>
<dbReference type="EMBL" id="NHYD01000516">
    <property type="protein sequence ID" value="PPQ93974.1"/>
    <property type="molecule type" value="Genomic_DNA"/>
</dbReference>
<comment type="caution">
    <text evidence="2">The sequence shown here is derived from an EMBL/GenBank/DDBJ whole genome shotgun (WGS) entry which is preliminary data.</text>
</comment>
<feature type="region of interest" description="Disordered" evidence="1">
    <location>
        <begin position="67"/>
        <end position="92"/>
    </location>
</feature>
<dbReference type="InParanoid" id="A0A409XTE9"/>
<dbReference type="Proteomes" id="UP000283269">
    <property type="component" value="Unassembled WGS sequence"/>
</dbReference>
<reference evidence="2 3" key="1">
    <citation type="journal article" date="2018" name="Evol. Lett.">
        <title>Horizontal gene cluster transfer increased hallucinogenic mushroom diversity.</title>
        <authorList>
            <person name="Reynolds H.T."/>
            <person name="Vijayakumar V."/>
            <person name="Gluck-Thaler E."/>
            <person name="Korotkin H.B."/>
            <person name="Matheny P.B."/>
            <person name="Slot J.C."/>
        </authorList>
    </citation>
    <scope>NUCLEOTIDE SEQUENCE [LARGE SCALE GENOMIC DNA]</scope>
    <source>
        <strain evidence="2 3">2631</strain>
    </source>
</reference>
<dbReference type="AlphaFoldDB" id="A0A409XTE9"/>
<evidence type="ECO:0000313" key="2">
    <source>
        <dbReference type="EMBL" id="PPQ93974.1"/>
    </source>
</evidence>
<gene>
    <name evidence="2" type="ORF">CVT25_012937</name>
</gene>
<dbReference type="STRING" id="93625.A0A409XTE9"/>
<evidence type="ECO:0000313" key="3">
    <source>
        <dbReference type="Proteomes" id="UP000283269"/>
    </source>
</evidence>
<proteinExistence type="predicted"/>
<dbReference type="OrthoDB" id="3261594at2759"/>